<evidence type="ECO:0000313" key="1">
    <source>
        <dbReference type="EMBL" id="DAA03436.1"/>
    </source>
</evidence>
<reference evidence="1" key="1">
    <citation type="journal article" date="2003" name="Genome Biol.">
        <title>An integrated gene annotation and transcriptional profiling approach towards the full gene content of the Drosophila genome.</title>
        <authorList>
            <person name="Hild M."/>
            <person name="Beckmann B."/>
            <person name="Haas S.A."/>
            <person name="Koch B."/>
            <person name="Solovyev V."/>
            <person name="Busold C."/>
            <person name="Fellenberg K."/>
            <person name="Boutros M."/>
            <person name="Vingron M."/>
            <person name="Sauer F."/>
            <person name="Hoheisel J.D."/>
            <person name="Paro R."/>
        </authorList>
    </citation>
    <scope>NUCLEOTIDE SEQUENCE</scope>
</reference>
<proteinExistence type="predicted"/>
<organism evidence="1">
    <name type="scientific">Drosophila melanogaster</name>
    <name type="common">Fruit fly</name>
    <dbReference type="NCBI Taxonomy" id="7227"/>
    <lineage>
        <taxon>Eukaryota</taxon>
        <taxon>Metazoa</taxon>
        <taxon>Ecdysozoa</taxon>
        <taxon>Arthropoda</taxon>
        <taxon>Hexapoda</taxon>
        <taxon>Insecta</taxon>
        <taxon>Pterygota</taxon>
        <taxon>Neoptera</taxon>
        <taxon>Endopterygota</taxon>
        <taxon>Diptera</taxon>
        <taxon>Brachycera</taxon>
        <taxon>Muscomorpha</taxon>
        <taxon>Ephydroidea</taxon>
        <taxon>Drosophilidae</taxon>
        <taxon>Drosophila</taxon>
        <taxon>Sophophora</taxon>
    </lineage>
</organism>
<dbReference type="AlphaFoldDB" id="Q6II30"/>
<name>Q6II30_DROME</name>
<accession>Q6II30</accession>
<dbReference type="EMBL" id="BK003236">
    <property type="protein sequence ID" value="DAA03436.1"/>
    <property type="molecule type" value="Genomic_DNA"/>
</dbReference>
<protein>
    <submittedName>
        <fullName evidence="1">HDC19911</fullName>
    </submittedName>
</protein>
<sequence>MSCQRMKGGGCSFKASFKIIKVFSVLEKLKKLMGVKDVEGLVGLAEWLYASFFGKCRESRGVANVDMDMSNVQWR</sequence>
<gene>
    <name evidence="1" type="ORF">HDC19911</name>
</gene>